<dbReference type="EMBL" id="BMLX01000001">
    <property type="protein sequence ID" value="GGP18140.1"/>
    <property type="molecule type" value="Genomic_DNA"/>
</dbReference>
<protein>
    <recommendedName>
        <fullName evidence="3">DUF4236 domain-containing protein</fullName>
    </recommendedName>
</protein>
<dbReference type="Proteomes" id="UP000637267">
    <property type="component" value="Unassembled WGS sequence"/>
</dbReference>
<evidence type="ECO:0000313" key="5">
    <source>
        <dbReference type="Proteomes" id="UP000637267"/>
    </source>
</evidence>
<accession>A0ABQ2P4H4</accession>
<feature type="compositionally biased region" description="Low complexity" evidence="1">
    <location>
        <begin position="63"/>
        <end position="78"/>
    </location>
</feature>
<evidence type="ECO:0000256" key="1">
    <source>
        <dbReference type="SAM" id="MobiDB-lite"/>
    </source>
</evidence>
<name>A0ABQ2P4H4_9NEIS</name>
<organism evidence="4 5">
    <name type="scientific">Silvimonas iriomotensis</name>
    <dbReference type="NCBI Taxonomy" id="449662"/>
    <lineage>
        <taxon>Bacteria</taxon>
        <taxon>Pseudomonadati</taxon>
        <taxon>Pseudomonadota</taxon>
        <taxon>Betaproteobacteria</taxon>
        <taxon>Neisseriales</taxon>
        <taxon>Chitinibacteraceae</taxon>
        <taxon>Silvimonas</taxon>
    </lineage>
</organism>
<keyword evidence="2" id="KW-0812">Transmembrane</keyword>
<reference evidence="5" key="1">
    <citation type="journal article" date="2019" name="Int. J. Syst. Evol. Microbiol.">
        <title>The Global Catalogue of Microorganisms (GCM) 10K type strain sequencing project: providing services to taxonomists for standard genome sequencing and annotation.</title>
        <authorList>
            <consortium name="The Broad Institute Genomics Platform"/>
            <consortium name="The Broad Institute Genome Sequencing Center for Infectious Disease"/>
            <person name="Wu L."/>
            <person name="Ma J."/>
        </authorList>
    </citation>
    <scope>NUCLEOTIDE SEQUENCE [LARGE SCALE GENOMIC DNA]</scope>
    <source>
        <strain evidence="5">CGMCC 1.8859</strain>
    </source>
</reference>
<feature type="transmembrane region" description="Helical" evidence="2">
    <location>
        <begin position="225"/>
        <end position="242"/>
    </location>
</feature>
<comment type="caution">
    <text evidence="4">The sequence shown here is derived from an EMBL/GenBank/DDBJ whole genome shotgun (WGS) entry which is preliminary data.</text>
</comment>
<proteinExistence type="predicted"/>
<keyword evidence="2" id="KW-0472">Membrane</keyword>
<keyword evidence="5" id="KW-1185">Reference proteome</keyword>
<evidence type="ECO:0000256" key="2">
    <source>
        <dbReference type="SAM" id="Phobius"/>
    </source>
</evidence>
<gene>
    <name evidence="4" type="ORF">GCM10010970_03380</name>
</gene>
<keyword evidence="2" id="KW-1133">Transmembrane helix</keyword>
<dbReference type="InterPro" id="IPR025330">
    <property type="entry name" value="DUF4236"/>
</dbReference>
<feature type="transmembrane region" description="Helical" evidence="2">
    <location>
        <begin position="200"/>
        <end position="219"/>
    </location>
</feature>
<dbReference type="RefSeq" id="WP_188701692.1">
    <property type="nucleotide sequence ID" value="NZ_BMLX01000001.1"/>
</dbReference>
<feature type="region of interest" description="Disordered" evidence="1">
    <location>
        <begin position="63"/>
        <end position="83"/>
    </location>
</feature>
<feature type="domain" description="DUF4236" evidence="3">
    <location>
        <begin position="3"/>
        <end position="53"/>
    </location>
</feature>
<sequence length="277" mass="30239">MGWGFRKSVKLMPGVRLNFSKSGVSTSIGGKGFTYNTRGRITASVPGTGIRYSTNTNAKRQSRSSVASLAASSGTSGLTKKEQDNHEFMLKLRGNTFEAVQDYFFSHGILADLDSYDEATAQEEHSELFASLEDQFETVSDAARMMNDVGTLSLASKEQAMRAAYAIEKALGAKKGATSGLKDAVEQVQQAQAAIPQKPIYVTLVIWTLILGGLCVGMHATIWHYAIVLPVLLIGVGKRLVYKHKLRGALRRLDEANYQLDKLSPVELSSRSMIKLE</sequence>
<evidence type="ECO:0000313" key="4">
    <source>
        <dbReference type="EMBL" id="GGP18140.1"/>
    </source>
</evidence>
<evidence type="ECO:0000259" key="3">
    <source>
        <dbReference type="Pfam" id="PF14020"/>
    </source>
</evidence>
<dbReference type="Pfam" id="PF14020">
    <property type="entry name" value="DUF4236"/>
    <property type="match status" value="1"/>
</dbReference>